<keyword evidence="1" id="KW-0472">Membrane</keyword>
<gene>
    <name evidence="3" type="ORF">ACFYKX_05995</name>
</gene>
<organism evidence="3 4">
    <name type="scientific">Cytobacillus spartinae</name>
    <dbReference type="NCBI Taxonomy" id="3299023"/>
    <lineage>
        <taxon>Bacteria</taxon>
        <taxon>Bacillati</taxon>
        <taxon>Bacillota</taxon>
        <taxon>Bacilli</taxon>
        <taxon>Bacillales</taxon>
        <taxon>Bacillaceae</taxon>
        <taxon>Cytobacillus</taxon>
    </lineage>
</organism>
<dbReference type="Pfam" id="PF14340">
    <property type="entry name" value="DUF4395"/>
    <property type="match status" value="1"/>
</dbReference>
<dbReference type="EMBL" id="JBIACK010000002">
    <property type="protein sequence ID" value="MFE8700152.1"/>
    <property type="molecule type" value="Genomic_DNA"/>
</dbReference>
<sequence>MQQRTSSIPKPLVTTNQWFIVISVLSTWIVENHYILLLPLVTGLSSLIFNKNPLMNIAKRFFKKPASSYPQEDFAQQRFNQYISVMLLSLGFISYLSGFQVVGFIFTAMVALAALIAILGFCVGCFVRYKWIQYNYRKKLRNES</sequence>
<feature type="domain" description="DUF4395" evidence="2">
    <location>
        <begin position="8"/>
        <end position="130"/>
    </location>
</feature>
<dbReference type="Proteomes" id="UP001601059">
    <property type="component" value="Unassembled WGS sequence"/>
</dbReference>
<evidence type="ECO:0000313" key="4">
    <source>
        <dbReference type="Proteomes" id="UP001601059"/>
    </source>
</evidence>
<keyword evidence="1" id="KW-0812">Transmembrane</keyword>
<proteinExistence type="predicted"/>
<feature type="transmembrane region" description="Helical" evidence="1">
    <location>
        <begin position="79"/>
        <end position="98"/>
    </location>
</feature>
<feature type="transmembrane region" description="Helical" evidence="1">
    <location>
        <begin position="12"/>
        <end position="30"/>
    </location>
</feature>
<dbReference type="RefSeq" id="WP_389359082.1">
    <property type="nucleotide sequence ID" value="NZ_JBIACK010000002.1"/>
</dbReference>
<dbReference type="InterPro" id="IPR016942">
    <property type="entry name" value="UCP030042"/>
</dbReference>
<accession>A0ABW6K7K8</accession>
<dbReference type="InterPro" id="IPR025508">
    <property type="entry name" value="DUF4395"/>
</dbReference>
<feature type="transmembrane region" description="Helical" evidence="1">
    <location>
        <begin position="36"/>
        <end position="58"/>
    </location>
</feature>
<evidence type="ECO:0000259" key="2">
    <source>
        <dbReference type="Pfam" id="PF14340"/>
    </source>
</evidence>
<name>A0ABW6K7K8_9BACI</name>
<protein>
    <submittedName>
        <fullName evidence="3">DUF4395 domain-containing protein</fullName>
    </submittedName>
</protein>
<keyword evidence="1" id="KW-1133">Transmembrane helix</keyword>
<keyword evidence="4" id="KW-1185">Reference proteome</keyword>
<evidence type="ECO:0000313" key="3">
    <source>
        <dbReference type="EMBL" id="MFE8700152.1"/>
    </source>
</evidence>
<evidence type="ECO:0000256" key="1">
    <source>
        <dbReference type="SAM" id="Phobius"/>
    </source>
</evidence>
<dbReference type="PIRSF" id="PIRSF030042">
    <property type="entry name" value="UCP030042"/>
    <property type="match status" value="1"/>
</dbReference>
<feature type="transmembrane region" description="Helical" evidence="1">
    <location>
        <begin position="104"/>
        <end position="129"/>
    </location>
</feature>
<reference evidence="3 4" key="1">
    <citation type="submission" date="2024-08" db="EMBL/GenBank/DDBJ databases">
        <title>Two novel Cytobacillus novel species.</title>
        <authorList>
            <person name="Liu G."/>
        </authorList>
    </citation>
    <scope>NUCLEOTIDE SEQUENCE [LARGE SCALE GENOMIC DNA]</scope>
    <source>
        <strain evidence="3 4">FJAT-54145</strain>
    </source>
</reference>
<comment type="caution">
    <text evidence="3">The sequence shown here is derived from an EMBL/GenBank/DDBJ whole genome shotgun (WGS) entry which is preliminary data.</text>
</comment>